<sequence>MFEYRCSSADARISCCHNQSQQQESSRNINPVATSQNDVVITNLNDVVTCHQLVLVHLKEPAAGHTSILTADFATLYETLTRGAFSFPLPFARLLPAEINTNASTEFQNSTSRELQQPAADFIKSLRLVTSTGSHTS</sequence>
<gene>
    <name evidence="1" type="ORF">F511_43119</name>
</gene>
<name>A0A2Z7C1F7_9LAMI</name>
<evidence type="ECO:0000313" key="1">
    <source>
        <dbReference type="EMBL" id="KZV38115.1"/>
    </source>
</evidence>
<protein>
    <submittedName>
        <fullName evidence="1">Uncharacterized protein</fullName>
    </submittedName>
</protein>
<accession>A0A2Z7C1F7</accession>
<dbReference type="Proteomes" id="UP000250235">
    <property type="component" value="Unassembled WGS sequence"/>
</dbReference>
<organism evidence="1 2">
    <name type="scientific">Dorcoceras hygrometricum</name>
    <dbReference type="NCBI Taxonomy" id="472368"/>
    <lineage>
        <taxon>Eukaryota</taxon>
        <taxon>Viridiplantae</taxon>
        <taxon>Streptophyta</taxon>
        <taxon>Embryophyta</taxon>
        <taxon>Tracheophyta</taxon>
        <taxon>Spermatophyta</taxon>
        <taxon>Magnoliopsida</taxon>
        <taxon>eudicotyledons</taxon>
        <taxon>Gunneridae</taxon>
        <taxon>Pentapetalae</taxon>
        <taxon>asterids</taxon>
        <taxon>lamiids</taxon>
        <taxon>Lamiales</taxon>
        <taxon>Gesneriaceae</taxon>
        <taxon>Didymocarpoideae</taxon>
        <taxon>Trichosporeae</taxon>
        <taxon>Loxocarpinae</taxon>
        <taxon>Dorcoceras</taxon>
    </lineage>
</organism>
<proteinExistence type="predicted"/>
<dbReference type="EMBL" id="KV002134">
    <property type="protein sequence ID" value="KZV38115.1"/>
    <property type="molecule type" value="Genomic_DNA"/>
</dbReference>
<evidence type="ECO:0000313" key="2">
    <source>
        <dbReference type="Proteomes" id="UP000250235"/>
    </source>
</evidence>
<reference evidence="1 2" key="1">
    <citation type="journal article" date="2015" name="Proc. Natl. Acad. Sci. U.S.A.">
        <title>The resurrection genome of Boea hygrometrica: A blueprint for survival of dehydration.</title>
        <authorList>
            <person name="Xiao L."/>
            <person name="Yang G."/>
            <person name="Zhang L."/>
            <person name="Yang X."/>
            <person name="Zhao S."/>
            <person name="Ji Z."/>
            <person name="Zhou Q."/>
            <person name="Hu M."/>
            <person name="Wang Y."/>
            <person name="Chen M."/>
            <person name="Xu Y."/>
            <person name="Jin H."/>
            <person name="Xiao X."/>
            <person name="Hu G."/>
            <person name="Bao F."/>
            <person name="Hu Y."/>
            <person name="Wan P."/>
            <person name="Li L."/>
            <person name="Deng X."/>
            <person name="Kuang T."/>
            <person name="Xiang C."/>
            <person name="Zhu J.K."/>
            <person name="Oliver M.J."/>
            <person name="He Y."/>
        </authorList>
    </citation>
    <scope>NUCLEOTIDE SEQUENCE [LARGE SCALE GENOMIC DNA]</scope>
    <source>
        <strain evidence="2">cv. XS01</strain>
    </source>
</reference>
<dbReference type="AlphaFoldDB" id="A0A2Z7C1F7"/>
<keyword evidence="2" id="KW-1185">Reference proteome</keyword>